<evidence type="ECO:0000256" key="1">
    <source>
        <dbReference type="ARBA" id="ARBA00004141"/>
    </source>
</evidence>
<dbReference type="InterPro" id="IPR037294">
    <property type="entry name" value="ABC_BtuC-like"/>
</dbReference>
<reference evidence="8 9" key="1">
    <citation type="submission" date="2010-10" db="EMBL/GenBank/DDBJ databases">
        <title>Complete sequence of Frankia sp. EuI1c.</title>
        <authorList>
            <consortium name="US DOE Joint Genome Institute"/>
            <person name="Lucas S."/>
            <person name="Copeland A."/>
            <person name="Lapidus A."/>
            <person name="Cheng J.-F."/>
            <person name="Bruce D."/>
            <person name="Goodwin L."/>
            <person name="Pitluck S."/>
            <person name="Chertkov O."/>
            <person name="Detter J.C."/>
            <person name="Han C."/>
            <person name="Tapia R."/>
            <person name="Land M."/>
            <person name="Hauser L."/>
            <person name="Jeffries C."/>
            <person name="Kyrpides N."/>
            <person name="Ivanova N."/>
            <person name="Mikhailova N."/>
            <person name="Beauchemin N."/>
            <person name="Sen A."/>
            <person name="Sur S.A."/>
            <person name="Gtari M."/>
            <person name="Wall L."/>
            <person name="Tisa L."/>
            <person name="Woyke T."/>
        </authorList>
    </citation>
    <scope>NUCLEOTIDE SEQUENCE [LARGE SCALE GENOMIC DNA]</scope>
    <source>
        <strain evidence="9">DSM 45817 / CECT 9037 / EuI1c</strain>
    </source>
</reference>
<feature type="transmembrane region" description="Helical" evidence="7">
    <location>
        <begin position="39"/>
        <end position="58"/>
    </location>
</feature>
<keyword evidence="4 7" id="KW-1133">Transmembrane helix</keyword>
<comment type="similarity">
    <text evidence="2 6">Belongs to the ABC-3 integral membrane protein family.</text>
</comment>
<evidence type="ECO:0000256" key="6">
    <source>
        <dbReference type="RuleBase" id="RU003943"/>
    </source>
</evidence>
<evidence type="ECO:0000256" key="7">
    <source>
        <dbReference type="SAM" id="Phobius"/>
    </source>
</evidence>
<evidence type="ECO:0000256" key="3">
    <source>
        <dbReference type="ARBA" id="ARBA00022692"/>
    </source>
</evidence>
<evidence type="ECO:0000256" key="5">
    <source>
        <dbReference type="ARBA" id="ARBA00023136"/>
    </source>
</evidence>
<dbReference type="EMBL" id="CP002299">
    <property type="protein sequence ID" value="ADP85081.1"/>
    <property type="molecule type" value="Genomic_DNA"/>
</dbReference>
<evidence type="ECO:0000256" key="4">
    <source>
        <dbReference type="ARBA" id="ARBA00022989"/>
    </source>
</evidence>
<dbReference type="PANTHER" id="PTHR30477">
    <property type="entry name" value="ABC-TRANSPORTER METAL-BINDING PROTEIN"/>
    <property type="match status" value="1"/>
</dbReference>
<dbReference type="KEGG" id="fri:FraEuI1c_7116"/>
<dbReference type="Gene3D" id="1.10.3470.10">
    <property type="entry name" value="ABC transporter involved in vitamin B12 uptake, BtuC"/>
    <property type="match status" value="1"/>
</dbReference>
<organism evidence="8 9">
    <name type="scientific">Pseudofrankia inefficax (strain DSM 45817 / CECT 9037 / DDB 130130 / EuI1c)</name>
    <name type="common">Frankia inefficax</name>
    <dbReference type="NCBI Taxonomy" id="298654"/>
    <lineage>
        <taxon>Bacteria</taxon>
        <taxon>Bacillati</taxon>
        <taxon>Actinomycetota</taxon>
        <taxon>Actinomycetes</taxon>
        <taxon>Frankiales</taxon>
        <taxon>Frankiaceae</taxon>
        <taxon>Pseudofrankia</taxon>
    </lineage>
</organism>
<feature type="transmembrane region" description="Helical" evidence="7">
    <location>
        <begin position="259"/>
        <end position="280"/>
    </location>
</feature>
<dbReference type="STRING" id="298654.FraEuI1c_7116"/>
<name>E3IYL0_PSEI1</name>
<dbReference type="HOGENOM" id="CLU_028808_4_3_11"/>
<gene>
    <name evidence="8" type="ordered locus">FraEuI1c_7116</name>
</gene>
<comment type="subcellular location">
    <subcellularLocation>
        <location evidence="6">Cell membrane</location>
        <topology evidence="6">Multi-pass membrane protein</topology>
    </subcellularLocation>
    <subcellularLocation>
        <location evidence="1">Membrane</location>
        <topology evidence="1">Multi-pass membrane protein</topology>
    </subcellularLocation>
</comment>
<dbReference type="InterPro" id="IPR001626">
    <property type="entry name" value="ABC_TroCD"/>
</dbReference>
<keyword evidence="5 7" id="KW-0472">Membrane</keyword>
<dbReference type="RefSeq" id="WP_013428192.1">
    <property type="nucleotide sequence ID" value="NC_014666.1"/>
</dbReference>
<evidence type="ECO:0000313" key="8">
    <source>
        <dbReference type="EMBL" id="ADP85081.1"/>
    </source>
</evidence>
<dbReference type="GO" id="GO:0055085">
    <property type="term" value="P:transmembrane transport"/>
    <property type="evidence" value="ECO:0007669"/>
    <property type="project" value="InterPro"/>
</dbReference>
<sequence length="302" mass="30050">MLWQTLGDGYTRRALAEAVLVGLLCGAVGVHIVLRRLSFLTVALTHATFPGVVVAALLGVPLVLGAGVFGLVIVGVVALVAGARGGSAGALPSAAPTGRGGRDVSSVTGVVLSGGFALGVALMSAQDGFTKDLTAFLVGSILTVDESDLVVSAVTAVLVLAVLAALRKELLLGAFDPTALAAGGYPARRLDLVVLVALELAVVTTVPAVGTIMAIALVVGPAATARLWCVRTGPMTALSMVLGVFAGVVGLAVSAQWNIAAGGAIVLTVTALFAGSLLLAPWLRAEARTAQAPAAAQLAQRP</sequence>
<keyword evidence="9" id="KW-1185">Reference proteome</keyword>
<feature type="transmembrane region" description="Helical" evidence="7">
    <location>
        <begin position="64"/>
        <end position="83"/>
    </location>
</feature>
<feature type="transmembrane region" description="Helical" evidence="7">
    <location>
        <begin position="235"/>
        <end position="253"/>
    </location>
</feature>
<dbReference type="GO" id="GO:0010043">
    <property type="term" value="P:response to zinc ion"/>
    <property type="evidence" value="ECO:0007669"/>
    <property type="project" value="TreeGrafter"/>
</dbReference>
<dbReference type="SUPFAM" id="SSF81345">
    <property type="entry name" value="ABC transporter involved in vitamin B12 uptake, BtuC"/>
    <property type="match status" value="1"/>
</dbReference>
<dbReference type="PANTHER" id="PTHR30477:SF13">
    <property type="entry name" value="IRON TRANSPORT SYSTEM MEMBRANE PROTEIN HI_0360-RELATED"/>
    <property type="match status" value="1"/>
</dbReference>
<evidence type="ECO:0000256" key="2">
    <source>
        <dbReference type="ARBA" id="ARBA00008034"/>
    </source>
</evidence>
<dbReference type="InParanoid" id="E3IYL0"/>
<protein>
    <submittedName>
        <fullName evidence="8">ABC-3 protein</fullName>
    </submittedName>
</protein>
<keyword evidence="3 6" id="KW-0812">Transmembrane</keyword>
<feature type="transmembrane region" description="Helical" evidence="7">
    <location>
        <begin position="104"/>
        <end position="123"/>
    </location>
</feature>
<feature type="transmembrane region" description="Helical" evidence="7">
    <location>
        <begin position="135"/>
        <end position="163"/>
    </location>
</feature>
<dbReference type="GO" id="GO:0043190">
    <property type="term" value="C:ATP-binding cassette (ABC) transporter complex"/>
    <property type="evidence" value="ECO:0007669"/>
    <property type="project" value="InterPro"/>
</dbReference>
<proteinExistence type="inferred from homology"/>
<feature type="transmembrane region" description="Helical" evidence="7">
    <location>
        <begin position="14"/>
        <end position="34"/>
    </location>
</feature>
<dbReference type="Pfam" id="PF00950">
    <property type="entry name" value="ABC-3"/>
    <property type="match status" value="2"/>
</dbReference>
<dbReference type="eggNOG" id="COG1108">
    <property type="taxonomic scope" value="Bacteria"/>
</dbReference>
<evidence type="ECO:0000313" key="9">
    <source>
        <dbReference type="Proteomes" id="UP000002484"/>
    </source>
</evidence>
<feature type="transmembrane region" description="Helical" evidence="7">
    <location>
        <begin position="193"/>
        <end position="223"/>
    </location>
</feature>
<accession>E3IYL0</accession>
<dbReference type="AlphaFoldDB" id="E3IYL0"/>
<keyword evidence="6" id="KW-0813">Transport</keyword>
<dbReference type="Proteomes" id="UP000002484">
    <property type="component" value="Chromosome"/>
</dbReference>